<dbReference type="Proteomes" id="UP001341281">
    <property type="component" value="Chromosome 06"/>
</dbReference>
<evidence type="ECO:0000256" key="4">
    <source>
        <dbReference type="SAM" id="MobiDB-lite"/>
    </source>
</evidence>
<evidence type="ECO:0000313" key="7">
    <source>
        <dbReference type="Proteomes" id="UP001341281"/>
    </source>
</evidence>
<gene>
    <name evidence="6" type="ORF">U9M48_029565</name>
</gene>
<reference evidence="6 7" key="1">
    <citation type="submission" date="2024-02" db="EMBL/GenBank/DDBJ databases">
        <title>High-quality chromosome-scale genome assembly of Pensacola bahiagrass (Paspalum notatum Flugge var. saurae).</title>
        <authorList>
            <person name="Vega J.M."/>
            <person name="Podio M."/>
            <person name="Orjuela J."/>
            <person name="Siena L.A."/>
            <person name="Pessino S.C."/>
            <person name="Combes M.C."/>
            <person name="Mariac C."/>
            <person name="Albertini E."/>
            <person name="Pupilli F."/>
            <person name="Ortiz J.P.A."/>
            <person name="Leblanc O."/>
        </authorList>
    </citation>
    <scope>NUCLEOTIDE SEQUENCE [LARGE SCALE GENOMIC DNA]</scope>
    <source>
        <strain evidence="6">R1</strain>
        <tissue evidence="6">Leaf</tissue>
    </source>
</reference>
<dbReference type="Gene3D" id="2.60.120.330">
    <property type="entry name" value="B-lactam Antibiotic, Isopenicillin N Synthase, Chain"/>
    <property type="match status" value="1"/>
</dbReference>
<dbReference type="EMBL" id="CP144750">
    <property type="protein sequence ID" value="WVZ82284.1"/>
    <property type="molecule type" value="Genomic_DNA"/>
</dbReference>
<evidence type="ECO:0000313" key="6">
    <source>
        <dbReference type="EMBL" id="WVZ82284.1"/>
    </source>
</evidence>
<keyword evidence="7" id="KW-1185">Reference proteome</keyword>
<dbReference type="SUPFAM" id="SSF51197">
    <property type="entry name" value="Clavaminate synthase-like"/>
    <property type="match status" value="1"/>
</dbReference>
<dbReference type="Pfam" id="PF14226">
    <property type="entry name" value="DIOX_N"/>
    <property type="match status" value="1"/>
</dbReference>
<evidence type="ECO:0000259" key="5">
    <source>
        <dbReference type="Pfam" id="PF14226"/>
    </source>
</evidence>
<dbReference type="GO" id="GO:0046872">
    <property type="term" value="F:metal ion binding"/>
    <property type="evidence" value="ECO:0007669"/>
    <property type="project" value="UniProtKB-KW"/>
</dbReference>
<keyword evidence="2" id="KW-0560">Oxidoreductase</keyword>
<feature type="compositionally biased region" description="Basic and acidic residues" evidence="4">
    <location>
        <begin position="7"/>
        <end position="17"/>
    </location>
</feature>
<dbReference type="InterPro" id="IPR026992">
    <property type="entry name" value="DIOX_N"/>
</dbReference>
<dbReference type="AlphaFoldDB" id="A0AAQ3U173"/>
<dbReference type="PANTHER" id="PTHR47991">
    <property type="entry name" value="OXOGLUTARATE/IRON-DEPENDENT DIOXYGENASE"/>
    <property type="match status" value="1"/>
</dbReference>
<keyword evidence="1" id="KW-0479">Metal-binding</keyword>
<organism evidence="6 7">
    <name type="scientific">Paspalum notatum var. saurae</name>
    <dbReference type="NCBI Taxonomy" id="547442"/>
    <lineage>
        <taxon>Eukaryota</taxon>
        <taxon>Viridiplantae</taxon>
        <taxon>Streptophyta</taxon>
        <taxon>Embryophyta</taxon>
        <taxon>Tracheophyta</taxon>
        <taxon>Spermatophyta</taxon>
        <taxon>Magnoliopsida</taxon>
        <taxon>Liliopsida</taxon>
        <taxon>Poales</taxon>
        <taxon>Poaceae</taxon>
        <taxon>PACMAD clade</taxon>
        <taxon>Panicoideae</taxon>
        <taxon>Andropogonodae</taxon>
        <taxon>Paspaleae</taxon>
        <taxon>Paspalinae</taxon>
        <taxon>Paspalum</taxon>
    </lineage>
</organism>
<accession>A0AAQ3U173</accession>
<dbReference type="InterPro" id="IPR027443">
    <property type="entry name" value="IPNS-like_sf"/>
</dbReference>
<evidence type="ECO:0000256" key="2">
    <source>
        <dbReference type="ARBA" id="ARBA00023002"/>
    </source>
</evidence>
<protein>
    <recommendedName>
        <fullName evidence="5">Non-haem dioxygenase N-terminal domain-containing protein</fullName>
    </recommendedName>
</protein>
<evidence type="ECO:0000256" key="3">
    <source>
        <dbReference type="ARBA" id="ARBA00023004"/>
    </source>
</evidence>
<proteinExistence type="predicted"/>
<feature type="domain" description="Non-haem dioxygenase N-terminal" evidence="5">
    <location>
        <begin position="38"/>
        <end position="106"/>
    </location>
</feature>
<dbReference type="GO" id="GO:0016491">
    <property type="term" value="F:oxidoreductase activity"/>
    <property type="evidence" value="ECO:0007669"/>
    <property type="project" value="UniProtKB-KW"/>
</dbReference>
<sequence>MESTGGEEARPVQELARDQGAADGVPSRDVARAAGEVAVIDLGRLCKPGAGGGAADEAAKLRLALQCWGLFLVANHGIKASLMDAVMDASREFFRQPLHEKQKHSNMID</sequence>
<evidence type="ECO:0000256" key="1">
    <source>
        <dbReference type="ARBA" id="ARBA00022723"/>
    </source>
</evidence>
<keyword evidence="3" id="KW-0408">Iron</keyword>
<name>A0AAQ3U173_PASNO</name>
<feature type="region of interest" description="Disordered" evidence="4">
    <location>
        <begin position="1"/>
        <end position="28"/>
    </location>
</feature>
<dbReference type="InterPro" id="IPR050295">
    <property type="entry name" value="Plant_2OG-oxidoreductases"/>
</dbReference>